<feature type="domain" description="RNA polymerase sigma-70" evidence="5">
    <location>
        <begin position="58"/>
        <end position="71"/>
    </location>
</feature>
<dbReference type="NCBIfam" id="TIGR02937">
    <property type="entry name" value="sigma70-ECF"/>
    <property type="match status" value="1"/>
</dbReference>
<dbReference type="InterPro" id="IPR013324">
    <property type="entry name" value="RNA_pol_sigma_r3/r4-like"/>
</dbReference>
<keyword evidence="2" id="KW-0731">Sigma factor</keyword>
<name>A0A6J7JE16_9ZZZZ</name>
<evidence type="ECO:0000256" key="4">
    <source>
        <dbReference type="ARBA" id="ARBA00023163"/>
    </source>
</evidence>
<dbReference type="InterPro" id="IPR014284">
    <property type="entry name" value="RNA_pol_sigma-70_dom"/>
</dbReference>
<dbReference type="AlphaFoldDB" id="A0A6J7JE16"/>
<accession>A0A6J7JE16</accession>
<dbReference type="InterPro" id="IPR013325">
    <property type="entry name" value="RNA_pol_sigma_r2"/>
</dbReference>
<dbReference type="InterPro" id="IPR013249">
    <property type="entry name" value="RNA_pol_sigma70_r4_t2"/>
</dbReference>
<dbReference type="InterPro" id="IPR016371">
    <property type="entry name" value="RNA_pol_sigma-H_factor"/>
</dbReference>
<proteinExistence type="predicted"/>
<protein>
    <submittedName>
        <fullName evidence="6">Unannotated protein</fullName>
    </submittedName>
</protein>
<gene>
    <name evidence="6" type="ORF">UFOPK3564_02960</name>
</gene>
<evidence type="ECO:0000256" key="2">
    <source>
        <dbReference type="ARBA" id="ARBA00023082"/>
    </source>
</evidence>
<organism evidence="6">
    <name type="scientific">freshwater metagenome</name>
    <dbReference type="NCBI Taxonomy" id="449393"/>
    <lineage>
        <taxon>unclassified sequences</taxon>
        <taxon>metagenomes</taxon>
        <taxon>ecological metagenomes</taxon>
    </lineage>
</organism>
<dbReference type="GO" id="GO:0003677">
    <property type="term" value="F:DNA binding"/>
    <property type="evidence" value="ECO:0007669"/>
    <property type="project" value="UniProtKB-KW"/>
</dbReference>
<dbReference type="NCBIfam" id="NF006148">
    <property type="entry name" value="PRK08295.1-5"/>
    <property type="match status" value="1"/>
</dbReference>
<dbReference type="PANTHER" id="PTHR30385">
    <property type="entry name" value="SIGMA FACTOR F FLAGELLAR"/>
    <property type="match status" value="1"/>
</dbReference>
<dbReference type="PIRSF" id="PIRSF002939">
    <property type="entry name" value="RNA_polymerase_sigma-H_factor"/>
    <property type="match status" value="1"/>
</dbReference>
<evidence type="ECO:0000313" key="6">
    <source>
        <dbReference type="EMBL" id="CAB4941189.1"/>
    </source>
</evidence>
<dbReference type="Pfam" id="PF04542">
    <property type="entry name" value="Sigma70_r2"/>
    <property type="match status" value="1"/>
</dbReference>
<sequence length="220" mass="24878">MAQLKNSPNAQRQVEDGFLIARAKRGDEASTTRLIQRYQGFVRMKASSFFLSGGDRDDLIQYGLMGLYEAIRDFRTDRESSFRNFAELCITRRMITAIKADNRHKAKLLNDAVSLSSPPPGASEGESTMHDVIAGPQKHDPARLAVDRDELRALVSSVPELLSDLESRVLALYLRGRSYEEIAERLGSDTKRVDNALQRVKRKIGDFLRERERVPLRVVS</sequence>
<dbReference type="PANTHER" id="PTHR30385:SF1">
    <property type="entry name" value="RNA POLYMERASE SIGMA-H FACTOR"/>
    <property type="match status" value="1"/>
</dbReference>
<dbReference type="PROSITE" id="PS00715">
    <property type="entry name" value="SIGMA70_1"/>
    <property type="match status" value="1"/>
</dbReference>
<dbReference type="Gene3D" id="1.10.10.10">
    <property type="entry name" value="Winged helix-like DNA-binding domain superfamily/Winged helix DNA-binding domain"/>
    <property type="match status" value="1"/>
</dbReference>
<keyword evidence="4" id="KW-0804">Transcription</keyword>
<dbReference type="SUPFAM" id="SSF88946">
    <property type="entry name" value="Sigma2 domain of RNA polymerase sigma factors"/>
    <property type="match status" value="1"/>
</dbReference>
<dbReference type="GO" id="GO:0016987">
    <property type="term" value="F:sigma factor activity"/>
    <property type="evidence" value="ECO:0007669"/>
    <property type="project" value="UniProtKB-KW"/>
</dbReference>
<keyword evidence="1" id="KW-0805">Transcription regulation</keyword>
<dbReference type="Pfam" id="PF08281">
    <property type="entry name" value="Sigma70_r4_2"/>
    <property type="match status" value="1"/>
</dbReference>
<dbReference type="EMBL" id="CAFBMK010000247">
    <property type="protein sequence ID" value="CAB4941189.1"/>
    <property type="molecule type" value="Genomic_DNA"/>
</dbReference>
<dbReference type="InterPro" id="IPR036388">
    <property type="entry name" value="WH-like_DNA-bd_sf"/>
</dbReference>
<evidence type="ECO:0000256" key="1">
    <source>
        <dbReference type="ARBA" id="ARBA00023015"/>
    </source>
</evidence>
<dbReference type="InterPro" id="IPR007627">
    <property type="entry name" value="RNA_pol_sigma70_r2"/>
</dbReference>
<keyword evidence="3" id="KW-0238">DNA-binding</keyword>
<evidence type="ECO:0000259" key="5">
    <source>
        <dbReference type="PROSITE" id="PS00715"/>
    </source>
</evidence>
<dbReference type="GO" id="GO:0006352">
    <property type="term" value="P:DNA-templated transcription initiation"/>
    <property type="evidence" value="ECO:0007669"/>
    <property type="project" value="InterPro"/>
</dbReference>
<dbReference type="SUPFAM" id="SSF88659">
    <property type="entry name" value="Sigma3 and sigma4 domains of RNA polymerase sigma factors"/>
    <property type="match status" value="1"/>
</dbReference>
<dbReference type="InterPro" id="IPR000943">
    <property type="entry name" value="RNA_pol_sigma70"/>
</dbReference>
<reference evidence="6" key="1">
    <citation type="submission" date="2020-05" db="EMBL/GenBank/DDBJ databases">
        <authorList>
            <person name="Chiriac C."/>
            <person name="Salcher M."/>
            <person name="Ghai R."/>
            <person name="Kavagutti S V."/>
        </authorList>
    </citation>
    <scope>NUCLEOTIDE SEQUENCE</scope>
</reference>
<evidence type="ECO:0000256" key="3">
    <source>
        <dbReference type="ARBA" id="ARBA00023125"/>
    </source>
</evidence>
<dbReference type="Gene3D" id="1.20.120.1810">
    <property type="match status" value="1"/>
</dbReference>